<dbReference type="OrthoDB" id="1729438at2759"/>
<evidence type="ECO:0000313" key="2">
    <source>
        <dbReference type="EMBL" id="KAG5591222.1"/>
    </source>
</evidence>
<reference evidence="2 3" key="1">
    <citation type="submission" date="2020-09" db="EMBL/GenBank/DDBJ databases">
        <title>De no assembly of potato wild relative species, Solanum commersonii.</title>
        <authorList>
            <person name="Cho K."/>
        </authorList>
    </citation>
    <scope>NUCLEOTIDE SEQUENCE [LARGE SCALE GENOMIC DNA]</scope>
    <source>
        <strain evidence="2">LZ3.2</strain>
        <tissue evidence="2">Leaf</tissue>
    </source>
</reference>
<feature type="region of interest" description="Disordered" evidence="1">
    <location>
        <begin position="115"/>
        <end position="142"/>
    </location>
</feature>
<feature type="compositionally biased region" description="Basic and acidic residues" evidence="1">
    <location>
        <begin position="118"/>
        <end position="128"/>
    </location>
</feature>
<comment type="caution">
    <text evidence="2">The sequence shown here is derived from an EMBL/GenBank/DDBJ whole genome shotgun (WGS) entry which is preliminary data.</text>
</comment>
<evidence type="ECO:0000256" key="1">
    <source>
        <dbReference type="SAM" id="MobiDB-lite"/>
    </source>
</evidence>
<name>A0A9J5XWF0_SOLCO</name>
<dbReference type="Proteomes" id="UP000824120">
    <property type="component" value="Chromosome 8"/>
</dbReference>
<sequence length="262" mass="29564">MAFKKINDVSCKDSTVAILVEFSDVDPITRREFKTRDVKKEQVSNDTQNYNLWGNIASKLFDELSHSSFNFCESKNLADSSISTKKSIDDKNLQIPQLISKLDLYNSGESHHNLTTQERVDIDSHTKSVDSQSAKRSTSFGSFEPVEDSALKKTTNTSKVDDFSNEVSVDTNSSTNQLQQCESIKSNTKSKYTNASSQKVRRTVTLIEFFPETLFDVPSIYSPKSERAYRDVNLSKPNGMWSLLACLSPRLKAPRVFSPKMK</sequence>
<gene>
    <name evidence="2" type="ORF">H5410_041736</name>
</gene>
<dbReference type="AlphaFoldDB" id="A0A9J5XWF0"/>
<organism evidence="2 3">
    <name type="scientific">Solanum commersonii</name>
    <name type="common">Commerson's wild potato</name>
    <name type="synonym">Commerson's nightshade</name>
    <dbReference type="NCBI Taxonomy" id="4109"/>
    <lineage>
        <taxon>Eukaryota</taxon>
        <taxon>Viridiplantae</taxon>
        <taxon>Streptophyta</taxon>
        <taxon>Embryophyta</taxon>
        <taxon>Tracheophyta</taxon>
        <taxon>Spermatophyta</taxon>
        <taxon>Magnoliopsida</taxon>
        <taxon>eudicotyledons</taxon>
        <taxon>Gunneridae</taxon>
        <taxon>Pentapetalae</taxon>
        <taxon>asterids</taxon>
        <taxon>lamiids</taxon>
        <taxon>Solanales</taxon>
        <taxon>Solanaceae</taxon>
        <taxon>Solanoideae</taxon>
        <taxon>Solaneae</taxon>
        <taxon>Solanum</taxon>
    </lineage>
</organism>
<protein>
    <submittedName>
        <fullName evidence="2">Uncharacterized protein</fullName>
    </submittedName>
</protein>
<accession>A0A9J5XWF0</accession>
<feature type="compositionally biased region" description="Polar residues" evidence="1">
    <location>
        <begin position="129"/>
        <end position="141"/>
    </location>
</feature>
<dbReference type="EMBL" id="JACXVP010000008">
    <property type="protein sequence ID" value="KAG5591222.1"/>
    <property type="molecule type" value="Genomic_DNA"/>
</dbReference>
<evidence type="ECO:0000313" key="3">
    <source>
        <dbReference type="Proteomes" id="UP000824120"/>
    </source>
</evidence>
<proteinExistence type="predicted"/>
<keyword evidence="3" id="KW-1185">Reference proteome</keyword>